<proteinExistence type="predicted"/>
<feature type="region of interest" description="Disordered" evidence="1">
    <location>
        <begin position="63"/>
        <end position="88"/>
    </location>
</feature>
<dbReference type="eggNOG" id="COG5319">
    <property type="taxonomic scope" value="Bacteria"/>
</dbReference>
<name>A0A059KKY9_9BURK</name>
<gene>
    <name evidence="2" type="ORF">X805_26000</name>
</gene>
<dbReference type="STRING" id="34103.SAMN05421778_103157"/>
<dbReference type="AlphaFoldDB" id="A0A059KKY9"/>
<dbReference type="Proteomes" id="UP000026714">
    <property type="component" value="Unassembled WGS sequence"/>
</dbReference>
<dbReference type="PATRIC" id="fig|1286631.3.peg.2547"/>
<dbReference type="InterPro" id="IPR009562">
    <property type="entry name" value="DUF1178"/>
</dbReference>
<evidence type="ECO:0008006" key="4">
    <source>
        <dbReference type="Google" id="ProtNLM"/>
    </source>
</evidence>
<sequence length="164" mass="17640">MKVFDLQCEAGHGFEGWFGSEEDYQSQCARGLLTCPLCGSAEVVRLPSAPRLNLSAARASAPATRSAAPVQVPAARPVSHPAPAATPERQQAEAIFLQAVRHVLAHTEDVGPRFAEEARRIHHGDAEARGIRGQATPEERRELREEGIEVLALPVPEGLDGPLQ</sequence>
<evidence type="ECO:0000313" key="2">
    <source>
        <dbReference type="EMBL" id="KDB51778.1"/>
    </source>
</evidence>
<evidence type="ECO:0000256" key="1">
    <source>
        <dbReference type="SAM" id="MobiDB-lite"/>
    </source>
</evidence>
<dbReference type="RefSeq" id="WP_037482706.1">
    <property type="nucleotide sequence ID" value="NZ_AZRA01000067.1"/>
</dbReference>
<dbReference type="EMBL" id="AZRA01000067">
    <property type="protein sequence ID" value="KDB51778.1"/>
    <property type="molecule type" value="Genomic_DNA"/>
</dbReference>
<protein>
    <recommendedName>
        <fullName evidence="4">DUF1178 family protein</fullName>
    </recommendedName>
</protein>
<feature type="compositionally biased region" description="Low complexity" evidence="1">
    <location>
        <begin position="63"/>
        <end position="78"/>
    </location>
</feature>
<dbReference type="PIRSF" id="PIRSF032131">
    <property type="entry name" value="UCP032131"/>
    <property type="match status" value="1"/>
</dbReference>
<reference evidence="2 3" key="1">
    <citation type="journal article" date="2014" name="FEMS Microbiol. Ecol.">
        <title>Sphaerotilus natans encrusted with nanoball-shaped Fe(III) oxide minerals formed by nitrate-reducing mixotrophic Fe(II) oxidation.</title>
        <authorList>
            <person name="Park S."/>
            <person name="Kim D.H."/>
            <person name="Lee J.H."/>
            <person name="Hur H.G."/>
        </authorList>
    </citation>
    <scope>NUCLEOTIDE SEQUENCE [LARGE SCALE GENOMIC DNA]</scope>
    <source>
        <strain evidence="2 3">DSM 6575</strain>
    </source>
</reference>
<comment type="caution">
    <text evidence="2">The sequence shown here is derived from an EMBL/GenBank/DDBJ whole genome shotgun (WGS) entry which is preliminary data.</text>
</comment>
<accession>A0A059KKY9</accession>
<dbReference type="Pfam" id="PF06676">
    <property type="entry name" value="DUF1178"/>
    <property type="match status" value="1"/>
</dbReference>
<keyword evidence="3" id="KW-1185">Reference proteome</keyword>
<organism evidence="2 3">
    <name type="scientific">Sphaerotilus natans subsp. natans DSM 6575</name>
    <dbReference type="NCBI Taxonomy" id="1286631"/>
    <lineage>
        <taxon>Bacteria</taxon>
        <taxon>Pseudomonadati</taxon>
        <taxon>Pseudomonadota</taxon>
        <taxon>Betaproteobacteria</taxon>
        <taxon>Burkholderiales</taxon>
        <taxon>Sphaerotilaceae</taxon>
        <taxon>Sphaerotilus</taxon>
    </lineage>
</organism>
<evidence type="ECO:0000313" key="3">
    <source>
        <dbReference type="Proteomes" id="UP000026714"/>
    </source>
</evidence>